<name>A0ABQ9EGM0_TEGGR</name>
<sequence>MVPGNPDTATHAYAKEDEKANAVIEKIKKEKEELGIEGEIVKMIGEPGHCIVQKAHESNADFIVTGCRGAGTLRRTFMGSVSDYVMHHSDIPVFVCRH</sequence>
<keyword evidence="3" id="KW-1185">Reference proteome</keyword>
<dbReference type="Pfam" id="PF00582">
    <property type="entry name" value="Usp"/>
    <property type="match status" value="1"/>
</dbReference>
<organism evidence="2 3">
    <name type="scientific">Tegillarca granosa</name>
    <name type="common">Malaysian cockle</name>
    <name type="synonym">Anadara granosa</name>
    <dbReference type="NCBI Taxonomy" id="220873"/>
    <lineage>
        <taxon>Eukaryota</taxon>
        <taxon>Metazoa</taxon>
        <taxon>Spiralia</taxon>
        <taxon>Lophotrochozoa</taxon>
        <taxon>Mollusca</taxon>
        <taxon>Bivalvia</taxon>
        <taxon>Autobranchia</taxon>
        <taxon>Pteriomorphia</taxon>
        <taxon>Arcoida</taxon>
        <taxon>Arcoidea</taxon>
        <taxon>Arcidae</taxon>
        <taxon>Tegillarca</taxon>
    </lineage>
</organism>
<dbReference type="InterPro" id="IPR006015">
    <property type="entry name" value="Universal_stress_UspA"/>
</dbReference>
<dbReference type="PRINTS" id="PR01438">
    <property type="entry name" value="UNVRSLSTRESS"/>
</dbReference>
<evidence type="ECO:0000313" key="2">
    <source>
        <dbReference type="EMBL" id="KAJ8304434.1"/>
    </source>
</evidence>
<dbReference type="Gene3D" id="3.40.50.620">
    <property type="entry name" value="HUPs"/>
    <property type="match status" value="1"/>
</dbReference>
<evidence type="ECO:0000313" key="3">
    <source>
        <dbReference type="Proteomes" id="UP001217089"/>
    </source>
</evidence>
<dbReference type="CDD" id="cd23659">
    <property type="entry name" value="USP_At3g01520-like"/>
    <property type="match status" value="1"/>
</dbReference>
<dbReference type="Proteomes" id="UP001217089">
    <property type="component" value="Unassembled WGS sequence"/>
</dbReference>
<gene>
    <name evidence="2" type="ORF">KUTeg_018017</name>
</gene>
<reference evidence="2 3" key="1">
    <citation type="submission" date="2022-12" db="EMBL/GenBank/DDBJ databases">
        <title>Chromosome-level genome of Tegillarca granosa.</title>
        <authorList>
            <person name="Kim J."/>
        </authorList>
    </citation>
    <scope>NUCLEOTIDE SEQUENCE [LARGE SCALE GENOMIC DNA]</scope>
    <source>
        <strain evidence="2">Teg-2019</strain>
        <tissue evidence="2">Adductor muscle</tissue>
    </source>
</reference>
<dbReference type="InterPro" id="IPR006016">
    <property type="entry name" value="UspA"/>
</dbReference>
<dbReference type="PANTHER" id="PTHR31964:SF113">
    <property type="entry name" value="USPA DOMAIN-CONTAINING PROTEIN"/>
    <property type="match status" value="1"/>
</dbReference>
<proteinExistence type="predicted"/>
<evidence type="ECO:0000259" key="1">
    <source>
        <dbReference type="Pfam" id="PF00582"/>
    </source>
</evidence>
<feature type="domain" description="UspA" evidence="1">
    <location>
        <begin position="10"/>
        <end position="97"/>
    </location>
</feature>
<comment type="caution">
    <text evidence="2">The sequence shown here is derived from an EMBL/GenBank/DDBJ whole genome shotgun (WGS) entry which is preliminary data.</text>
</comment>
<dbReference type="PANTHER" id="PTHR31964">
    <property type="entry name" value="ADENINE NUCLEOTIDE ALPHA HYDROLASES-LIKE SUPERFAMILY PROTEIN"/>
    <property type="match status" value="1"/>
</dbReference>
<dbReference type="InterPro" id="IPR014729">
    <property type="entry name" value="Rossmann-like_a/b/a_fold"/>
</dbReference>
<protein>
    <recommendedName>
        <fullName evidence="1">UspA domain-containing protein</fullName>
    </recommendedName>
</protein>
<accession>A0ABQ9EGM0</accession>
<dbReference type="EMBL" id="JARBDR010000903">
    <property type="protein sequence ID" value="KAJ8304434.1"/>
    <property type="molecule type" value="Genomic_DNA"/>
</dbReference>
<dbReference type="SUPFAM" id="SSF52402">
    <property type="entry name" value="Adenine nucleotide alpha hydrolases-like"/>
    <property type="match status" value="1"/>
</dbReference>